<feature type="chain" id="PRO_5046819889" description="Hydrolase" evidence="3">
    <location>
        <begin position="25"/>
        <end position="241"/>
    </location>
</feature>
<reference evidence="4" key="2">
    <citation type="journal article" date="2023" name="Int. J. Syst. Evol. Microbiol.">
        <title>Streptomyces marispadix sp. nov., isolated from marine beach sediment of the Northern Coast of Portugal.</title>
        <authorList>
            <person name="dos Santos J.D.N."/>
            <person name="Vitorino I.R."/>
            <person name="Kallscheuer N."/>
            <person name="Srivastava A."/>
            <person name="Krautwurst S."/>
            <person name="Marz M."/>
            <person name="Jogler C."/>
            <person name="Lobo Da Cunha A."/>
            <person name="Catita J."/>
            <person name="Goncalves H."/>
            <person name="Gonzalez I."/>
            <person name="Reyes F."/>
            <person name="Lage O.M."/>
        </authorList>
    </citation>
    <scope>NUCLEOTIDE SEQUENCE</scope>
    <source>
        <strain evidence="4">M600PL45_2</strain>
    </source>
</reference>
<evidence type="ECO:0000256" key="1">
    <source>
        <dbReference type="ARBA" id="ARBA00022729"/>
    </source>
</evidence>
<evidence type="ECO:0000313" key="4">
    <source>
        <dbReference type="EMBL" id="MCH6163116.1"/>
    </source>
</evidence>
<comment type="caution">
    <text evidence="4">The sequence shown here is derived from an EMBL/GenBank/DDBJ whole genome shotgun (WGS) entry which is preliminary data.</text>
</comment>
<organism evidence="4 5">
    <name type="scientific">Streptomyces marispadix</name>
    <dbReference type="NCBI Taxonomy" id="2922868"/>
    <lineage>
        <taxon>Bacteria</taxon>
        <taxon>Bacillati</taxon>
        <taxon>Actinomycetota</taxon>
        <taxon>Actinomycetes</taxon>
        <taxon>Kitasatosporales</taxon>
        <taxon>Streptomycetaceae</taxon>
        <taxon>Streptomyces</taxon>
    </lineage>
</organism>
<protein>
    <recommendedName>
        <fullName evidence="6">Hydrolase</fullName>
    </recommendedName>
</protein>
<dbReference type="Pfam" id="PF03767">
    <property type="entry name" value="Acid_phosphat_B"/>
    <property type="match status" value="1"/>
</dbReference>
<reference evidence="4" key="1">
    <citation type="submission" date="2022-03" db="EMBL/GenBank/DDBJ databases">
        <authorList>
            <person name="Santos J.D.N."/>
            <person name="Kallscheuer N."/>
            <person name="Jogler C."/>
            <person name="Lage O.M."/>
        </authorList>
    </citation>
    <scope>NUCLEOTIDE SEQUENCE</scope>
    <source>
        <strain evidence="4">M600PL45_2</strain>
    </source>
</reference>
<feature type="signal peptide" evidence="3">
    <location>
        <begin position="1"/>
        <end position="24"/>
    </location>
</feature>
<dbReference type="SUPFAM" id="SSF56784">
    <property type="entry name" value="HAD-like"/>
    <property type="match status" value="1"/>
</dbReference>
<evidence type="ECO:0000256" key="2">
    <source>
        <dbReference type="SAM" id="MobiDB-lite"/>
    </source>
</evidence>
<evidence type="ECO:0000256" key="3">
    <source>
        <dbReference type="SAM" id="SignalP"/>
    </source>
</evidence>
<evidence type="ECO:0000313" key="5">
    <source>
        <dbReference type="Proteomes" id="UP001166784"/>
    </source>
</evidence>
<gene>
    <name evidence="4" type="ORF">MMA15_22805</name>
</gene>
<keyword evidence="1 3" id="KW-0732">Signal</keyword>
<evidence type="ECO:0008006" key="6">
    <source>
        <dbReference type="Google" id="ProtNLM"/>
    </source>
</evidence>
<dbReference type="InterPro" id="IPR023214">
    <property type="entry name" value="HAD_sf"/>
</dbReference>
<name>A0ABS9T4B6_9ACTN</name>
<dbReference type="PANTHER" id="PTHR31284">
    <property type="entry name" value="ACID PHOSPHATASE-LIKE PROTEIN"/>
    <property type="match status" value="1"/>
</dbReference>
<dbReference type="PANTHER" id="PTHR31284:SF10">
    <property type="entry name" value="ACID PHOSPHATASE-LIKE PROTEIN"/>
    <property type="match status" value="1"/>
</dbReference>
<feature type="compositionally biased region" description="Low complexity" evidence="2">
    <location>
        <begin position="32"/>
        <end position="60"/>
    </location>
</feature>
<dbReference type="EMBL" id="JAKWJU010000002">
    <property type="protein sequence ID" value="MCH6163116.1"/>
    <property type="molecule type" value="Genomic_DNA"/>
</dbReference>
<feature type="region of interest" description="Disordered" evidence="2">
    <location>
        <begin position="32"/>
        <end position="71"/>
    </location>
</feature>
<keyword evidence="5" id="KW-1185">Reference proteome</keyword>
<dbReference type="RefSeq" id="WP_241061964.1">
    <property type="nucleotide sequence ID" value="NZ_JAKWJU010000002.1"/>
</dbReference>
<dbReference type="InterPro" id="IPR005519">
    <property type="entry name" value="Acid_phosphat_B-like"/>
</dbReference>
<sequence length="241" mass="26033">MHGRKWTTRIAVSAAVATVATVTAVGVAPATATPTVPAKSTATDSKQSAAHTTSAATTTAPALRPRHSGDRHGVLADVDYETWKRDVSAVTDEARPYLEDRISKGASEKMAIVLDIDNTSLETAFHPVWELPTPAVQQTLDLARYADSRGVAVYFVTARPGIIYSLTKDNLEKEGFPIAGLYVRDLPDIFDEVSKYKTAKRAEIESKGYKIIANIGNTPTDMVGGHAEKTFKLPDYDGKLD</sequence>
<dbReference type="Gene3D" id="3.40.50.1000">
    <property type="entry name" value="HAD superfamily/HAD-like"/>
    <property type="match status" value="1"/>
</dbReference>
<dbReference type="Proteomes" id="UP001166784">
    <property type="component" value="Unassembled WGS sequence"/>
</dbReference>
<accession>A0ABS9T4B6</accession>
<dbReference type="InterPro" id="IPR036412">
    <property type="entry name" value="HAD-like_sf"/>
</dbReference>
<proteinExistence type="predicted"/>